<keyword evidence="5" id="KW-0175">Coiled coil</keyword>
<evidence type="ECO:0000256" key="2">
    <source>
        <dbReference type="ARBA" id="ARBA00022771"/>
    </source>
</evidence>
<evidence type="ECO:0000313" key="7">
    <source>
        <dbReference type="EMBL" id="CAK9162145.1"/>
    </source>
</evidence>
<keyword evidence="1" id="KW-0479">Metal-binding</keyword>
<accession>A0ABC8SYY9</accession>
<dbReference type="PANTHER" id="PTHR42647:SF5">
    <property type="entry name" value="SBP (S-RIBONUCLEASE BINDING PROTEIN) FAMILY PROTEIN"/>
    <property type="match status" value="1"/>
</dbReference>
<proteinExistence type="predicted"/>
<dbReference type="AlphaFoldDB" id="A0ABC8SYY9"/>
<protein>
    <recommendedName>
        <fullName evidence="6">RING-type domain-containing protein</fullName>
    </recommendedName>
</protein>
<dbReference type="Proteomes" id="UP001642360">
    <property type="component" value="Unassembled WGS sequence"/>
</dbReference>
<feature type="coiled-coil region" evidence="5">
    <location>
        <begin position="33"/>
        <end position="74"/>
    </location>
</feature>
<dbReference type="GO" id="GO:0008270">
    <property type="term" value="F:zinc ion binding"/>
    <property type="evidence" value="ECO:0007669"/>
    <property type="project" value="UniProtKB-KW"/>
</dbReference>
<keyword evidence="2 4" id="KW-0863">Zinc-finger</keyword>
<name>A0ABC8SYY9_9AQUA</name>
<evidence type="ECO:0000256" key="5">
    <source>
        <dbReference type="SAM" id="Coils"/>
    </source>
</evidence>
<evidence type="ECO:0000256" key="4">
    <source>
        <dbReference type="PROSITE-ProRule" id="PRU00175"/>
    </source>
</evidence>
<keyword evidence="3" id="KW-0862">Zinc</keyword>
<keyword evidence="8" id="KW-1185">Reference proteome</keyword>
<gene>
    <name evidence="7" type="ORF">ILEXP_LOCUS30981</name>
</gene>
<evidence type="ECO:0000256" key="1">
    <source>
        <dbReference type="ARBA" id="ARBA00022723"/>
    </source>
</evidence>
<dbReference type="Pfam" id="PF13920">
    <property type="entry name" value="zf-C3HC4_3"/>
    <property type="match status" value="1"/>
</dbReference>
<sequence>MYGEQLRRTLADLWRKHYSELLCAAEERATKKLKEKELEFGNTMRRNAKLEQQVAQFRMEAQVWKAQVENLEEKTWSLRASLHEAKLRGGSTDEVRELGCAGCKEAHQEEAAESSFVDPDRVDPVRLECKACEKRVATVMMWPCRHVCVCVRCDAVSKTCPVCLFPKTTSVEVCLPCGTK</sequence>
<evidence type="ECO:0000313" key="8">
    <source>
        <dbReference type="Proteomes" id="UP001642360"/>
    </source>
</evidence>
<dbReference type="PANTHER" id="PTHR42647">
    <property type="entry name" value="SBP (S-RIBONUCLEASE BINDING PROTEIN) FAMILY PROTEIN"/>
    <property type="match status" value="1"/>
</dbReference>
<feature type="domain" description="RING-type" evidence="6">
    <location>
        <begin position="129"/>
        <end position="163"/>
    </location>
</feature>
<dbReference type="PIRSF" id="PIRSF036836">
    <property type="entry name" value="RNase_bind_SBP1"/>
    <property type="match status" value="1"/>
</dbReference>
<comment type="caution">
    <text evidence="7">The sequence shown here is derived from an EMBL/GenBank/DDBJ whole genome shotgun (WGS) entry which is preliminary data.</text>
</comment>
<dbReference type="InterPro" id="IPR013083">
    <property type="entry name" value="Znf_RING/FYVE/PHD"/>
</dbReference>
<dbReference type="InterPro" id="IPR001841">
    <property type="entry name" value="Znf_RING"/>
</dbReference>
<evidence type="ECO:0000256" key="3">
    <source>
        <dbReference type="ARBA" id="ARBA00022833"/>
    </source>
</evidence>
<reference evidence="7 8" key="1">
    <citation type="submission" date="2024-02" db="EMBL/GenBank/DDBJ databases">
        <authorList>
            <person name="Vignale AGUSTIN F."/>
            <person name="Sosa J E."/>
            <person name="Modenutti C."/>
        </authorList>
    </citation>
    <scope>NUCLEOTIDE SEQUENCE [LARGE SCALE GENOMIC DNA]</scope>
</reference>
<organism evidence="7 8">
    <name type="scientific">Ilex paraguariensis</name>
    <name type="common">yerba mate</name>
    <dbReference type="NCBI Taxonomy" id="185542"/>
    <lineage>
        <taxon>Eukaryota</taxon>
        <taxon>Viridiplantae</taxon>
        <taxon>Streptophyta</taxon>
        <taxon>Embryophyta</taxon>
        <taxon>Tracheophyta</taxon>
        <taxon>Spermatophyta</taxon>
        <taxon>Magnoliopsida</taxon>
        <taxon>eudicotyledons</taxon>
        <taxon>Gunneridae</taxon>
        <taxon>Pentapetalae</taxon>
        <taxon>asterids</taxon>
        <taxon>campanulids</taxon>
        <taxon>Aquifoliales</taxon>
        <taxon>Aquifoliaceae</taxon>
        <taxon>Ilex</taxon>
    </lineage>
</organism>
<dbReference type="EMBL" id="CAUOFW020003802">
    <property type="protein sequence ID" value="CAK9162145.1"/>
    <property type="molecule type" value="Genomic_DNA"/>
</dbReference>
<dbReference type="Gene3D" id="3.30.40.10">
    <property type="entry name" value="Zinc/RING finger domain, C3HC4 (zinc finger)"/>
    <property type="match status" value="1"/>
</dbReference>
<evidence type="ECO:0000259" key="6">
    <source>
        <dbReference type="PROSITE" id="PS50089"/>
    </source>
</evidence>
<dbReference type="PROSITE" id="PS50089">
    <property type="entry name" value="ZF_RING_2"/>
    <property type="match status" value="1"/>
</dbReference>